<evidence type="ECO:0000313" key="3">
    <source>
        <dbReference type="Proteomes" id="UP001470230"/>
    </source>
</evidence>
<feature type="compositionally biased region" description="Low complexity" evidence="1">
    <location>
        <begin position="110"/>
        <end position="126"/>
    </location>
</feature>
<comment type="caution">
    <text evidence="2">The sequence shown here is derived from an EMBL/GenBank/DDBJ whole genome shotgun (WGS) entry which is preliminary data.</text>
</comment>
<accession>A0ABR2KD83</accession>
<name>A0ABR2KD83_9EUKA</name>
<evidence type="ECO:0000313" key="2">
    <source>
        <dbReference type="EMBL" id="KAK8889087.1"/>
    </source>
</evidence>
<dbReference type="EMBL" id="JAPFFF010000005">
    <property type="protein sequence ID" value="KAK8889087.1"/>
    <property type="molecule type" value="Genomic_DNA"/>
</dbReference>
<feature type="region of interest" description="Disordered" evidence="1">
    <location>
        <begin position="1"/>
        <end position="23"/>
    </location>
</feature>
<feature type="region of interest" description="Disordered" evidence="1">
    <location>
        <begin position="77"/>
        <end position="134"/>
    </location>
</feature>
<feature type="compositionally biased region" description="Low complexity" evidence="1">
    <location>
        <begin position="1"/>
        <end position="16"/>
    </location>
</feature>
<organism evidence="2 3">
    <name type="scientific">Tritrichomonas musculus</name>
    <dbReference type="NCBI Taxonomy" id="1915356"/>
    <lineage>
        <taxon>Eukaryota</taxon>
        <taxon>Metamonada</taxon>
        <taxon>Parabasalia</taxon>
        <taxon>Tritrichomonadida</taxon>
        <taxon>Tritrichomonadidae</taxon>
        <taxon>Tritrichomonas</taxon>
    </lineage>
</organism>
<dbReference type="Proteomes" id="UP001470230">
    <property type="component" value="Unassembled WGS sequence"/>
</dbReference>
<gene>
    <name evidence="2" type="ORF">M9Y10_033831</name>
</gene>
<keyword evidence="3" id="KW-1185">Reference proteome</keyword>
<protein>
    <submittedName>
        <fullName evidence="2">Uncharacterized protein</fullName>
    </submittedName>
</protein>
<evidence type="ECO:0000256" key="1">
    <source>
        <dbReference type="SAM" id="MobiDB-lite"/>
    </source>
</evidence>
<sequence length="233" mass="27070">MSTPTTENTLTNTTENAARQIPRRSPFDKNVNYEFIQQQQQIQQQLQQSNTQNYTENVAPIFQPIRMQRVHTNFINPASKNTENTEGRRISCPPPPGYTERPLLPISRKAPQNTNNTTENAAQNSQEVDYSSQQSQVTDTGSVISYETGKKVYASELYEKYSKYYVVPDDEQIPTIDLDENSWLVWDYLMRLYPGLLTMPYALCNKRLELFKDGKEKDLNIHLESEKGRWEKF</sequence>
<reference evidence="2 3" key="1">
    <citation type="submission" date="2024-04" db="EMBL/GenBank/DDBJ databases">
        <title>Tritrichomonas musculus Genome.</title>
        <authorList>
            <person name="Alves-Ferreira E."/>
            <person name="Grigg M."/>
            <person name="Lorenzi H."/>
            <person name="Galac M."/>
        </authorList>
    </citation>
    <scope>NUCLEOTIDE SEQUENCE [LARGE SCALE GENOMIC DNA]</scope>
    <source>
        <strain evidence="2 3">EAF2021</strain>
    </source>
</reference>
<proteinExistence type="predicted"/>